<dbReference type="AlphaFoldDB" id="A0A482WG50"/>
<dbReference type="PRINTS" id="PR00070">
    <property type="entry name" value="DHFR"/>
</dbReference>
<accession>A0A482WG50</accession>
<organism evidence="11 12">
    <name type="scientific">Laodelphax striatellus</name>
    <name type="common">Small brown planthopper</name>
    <name type="synonym">Delphax striatella</name>
    <dbReference type="NCBI Taxonomy" id="195883"/>
    <lineage>
        <taxon>Eukaryota</taxon>
        <taxon>Metazoa</taxon>
        <taxon>Ecdysozoa</taxon>
        <taxon>Arthropoda</taxon>
        <taxon>Hexapoda</taxon>
        <taxon>Insecta</taxon>
        <taxon>Pterygota</taxon>
        <taxon>Neoptera</taxon>
        <taxon>Paraneoptera</taxon>
        <taxon>Hemiptera</taxon>
        <taxon>Auchenorrhyncha</taxon>
        <taxon>Fulgoroidea</taxon>
        <taxon>Delphacidae</taxon>
        <taxon>Criomorphinae</taxon>
        <taxon>Laodelphax</taxon>
    </lineage>
</organism>
<comment type="similarity">
    <text evidence="2 9">Belongs to the dihydrofolate reductase family.</text>
</comment>
<evidence type="ECO:0000256" key="4">
    <source>
        <dbReference type="ARBA" id="ARBA00022563"/>
    </source>
</evidence>
<evidence type="ECO:0000256" key="7">
    <source>
        <dbReference type="ARBA" id="ARBA00025067"/>
    </source>
</evidence>
<protein>
    <recommendedName>
        <fullName evidence="3">dihydrofolate reductase</fullName>
        <ecNumber evidence="3">1.5.1.3</ecNumber>
    </recommendedName>
</protein>
<evidence type="ECO:0000313" key="12">
    <source>
        <dbReference type="Proteomes" id="UP000291343"/>
    </source>
</evidence>
<dbReference type="CDD" id="cd00209">
    <property type="entry name" value="DHFR"/>
    <property type="match status" value="1"/>
</dbReference>
<keyword evidence="6" id="KW-0560">Oxidoreductase</keyword>
<dbReference type="GO" id="GO:0050661">
    <property type="term" value="F:NADP binding"/>
    <property type="evidence" value="ECO:0007669"/>
    <property type="project" value="InterPro"/>
</dbReference>
<evidence type="ECO:0000256" key="2">
    <source>
        <dbReference type="ARBA" id="ARBA00009539"/>
    </source>
</evidence>
<comment type="function">
    <text evidence="7">Key enzyme in folate metabolism. Catalyzes an essential reaction for de novo glycine and purine synthesis, and for DNA precursor synthesis.</text>
</comment>
<dbReference type="FunCoup" id="A0A482WG50">
    <property type="interactions" value="372"/>
</dbReference>
<dbReference type="FunFam" id="3.40.430.10:FF:000002">
    <property type="entry name" value="Dihydrofolate reductase"/>
    <property type="match status" value="1"/>
</dbReference>
<dbReference type="GO" id="GO:0046452">
    <property type="term" value="P:dihydrofolate metabolic process"/>
    <property type="evidence" value="ECO:0007669"/>
    <property type="project" value="TreeGrafter"/>
</dbReference>
<dbReference type="OrthoDB" id="4664297at2759"/>
<dbReference type="Gene3D" id="3.40.430.10">
    <property type="entry name" value="Dihydrofolate Reductase, subunit A"/>
    <property type="match status" value="1"/>
</dbReference>
<evidence type="ECO:0000256" key="1">
    <source>
        <dbReference type="ARBA" id="ARBA00004903"/>
    </source>
</evidence>
<dbReference type="SMR" id="A0A482WG50"/>
<sequence length="183" mass="20269">MSGKGYSVKAIVAMCSGRGIGKSGNLPWRLRKELSHFAKLTTTVEQEGKKNAVIMGHNTWKSIPEKFRPLPKRINVVLSRSVKDLGDNVIVCASLQEALGVLGETPLKNDVESVWVIGGSSVYAEAMSMCDAIYLTEVLKEYECDTFLPELPAGFKETNDDPNVCYDVQEEAGVQYQYKVFKK</sequence>
<keyword evidence="12" id="KW-1185">Reference proteome</keyword>
<dbReference type="InterPro" id="IPR017925">
    <property type="entry name" value="DHFR_CS"/>
</dbReference>
<dbReference type="UniPathway" id="UPA00077">
    <property type="reaction ID" value="UER00158"/>
</dbReference>
<dbReference type="GO" id="GO:0046655">
    <property type="term" value="P:folic acid metabolic process"/>
    <property type="evidence" value="ECO:0007669"/>
    <property type="project" value="TreeGrafter"/>
</dbReference>
<proteinExistence type="inferred from homology"/>
<dbReference type="EC" id="1.5.1.3" evidence="3"/>
<reference evidence="11 12" key="1">
    <citation type="journal article" date="2017" name="Gigascience">
        <title>Genome sequence of the small brown planthopper, Laodelphax striatellus.</title>
        <authorList>
            <person name="Zhu J."/>
            <person name="Jiang F."/>
            <person name="Wang X."/>
            <person name="Yang P."/>
            <person name="Bao Y."/>
            <person name="Zhao W."/>
            <person name="Wang W."/>
            <person name="Lu H."/>
            <person name="Wang Q."/>
            <person name="Cui N."/>
            <person name="Li J."/>
            <person name="Chen X."/>
            <person name="Luo L."/>
            <person name="Yu J."/>
            <person name="Kang L."/>
            <person name="Cui F."/>
        </authorList>
    </citation>
    <scope>NUCLEOTIDE SEQUENCE [LARGE SCALE GENOMIC DNA]</scope>
    <source>
        <strain evidence="11">Lst14</strain>
    </source>
</reference>
<evidence type="ECO:0000313" key="11">
    <source>
        <dbReference type="EMBL" id="RZF32473.1"/>
    </source>
</evidence>
<dbReference type="GO" id="GO:0006730">
    <property type="term" value="P:one-carbon metabolic process"/>
    <property type="evidence" value="ECO:0007669"/>
    <property type="project" value="UniProtKB-KW"/>
</dbReference>
<dbReference type="PANTHER" id="PTHR48069:SF3">
    <property type="entry name" value="DIHYDROFOLATE REDUCTASE"/>
    <property type="match status" value="1"/>
</dbReference>
<comment type="pathway">
    <text evidence="1">Cofactor biosynthesis; tetrahydrofolate biosynthesis; 5,6,7,8-tetrahydrofolate from 7,8-dihydrofolate: step 1/1.</text>
</comment>
<dbReference type="InParanoid" id="A0A482WG50"/>
<comment type="caution">
    <text evidence="11">The sequence shown here is derived from an EMBL/GenBank/DDBJ whole genome shotgun (WGS) entry which is preliminary data.</text>
</comment>
<dbReference type="STRING" id="195883.A0A482WG50"/>
<evidence type="ECO:0000256" key="8">
    <source>
        <dbReference type="ARBA" id="ARBA00048873"/>
    </source>
</evidence>
<keyword evidence="4" id="KW-0554">One-carbon metabolism</keyword>
<evidence type="ECO:0000256" key="5">
    <source>
        <dbReference type="ARBA" id="ARBA00022857"/>
    </source>
</evidence>
<dbReference type="InterPro" id="IPR001796">
    <property type="entry name" value="DHFR_dom"/>
</dbReference>
<dbReference type="InterPro" id="IPR012259">
    <property type="entry name" value="DHFR"/>
</dbReference>
<dbReference type="PROSITE" id="PS00075">
    <property type="entry name" value="DHFR_1"/>
    <property type="match status" value="1"/>
</dbReference>
<dbReference type="GO" id="GO:0046654">
    <property type="term" value="P:tetrahydrofolate biosynthetic process"/>
    <property type="evidence" value="ECO:0007669"/>
    <property type="project" value="UniProtKB-UniPathway"/>
</dbReference>
<dbReference type="GO" id="GO:0005739">
    <property type="term" value="C:mitochondrion"/>
    <property type="evidence" value="ECO:0007669"/>
    <property type="project" value="TreeGrafter"/>
</dbReference>
<dbReference type="EMBL" id="QKKF02037021">
    <property type="protein sequence ID" value="RZF32473.1"/>
    <property type="molecule type" value="Genomic_DNA"/>
</dbReference>
<dbReference type="PANTHER" id="PTHR48069">
    <property type="entry name" value="DIHYDROFOLATE REDUCTASE"/>
    <property type="match status" value="1"/>
</dbReference>
<dbReference type="Pfam" id="PF00186">
    <property type="entry name" value="DHFR_1"/>
    <property type="match status" value="1"/>
</dbReference>
<dbReference type="PROSITE" id="PS51330">
    <property type="entry name" value="DHFR_2"/>
    <property type="match status" value="1"/>
</dbReference>
<dbReference type="SUPFAM" id="SSF53597">
    <property type="entry name" value="Dihydrofolate reductase-like"/>
    <property type="match status" value="1"/>
</dbReference>
<evidence type="ECO:0000256" key="6">
    <source>
        <dbReference type="ARBA" id="ARBA00023002"/>
    </source>
</evidence>
<evidence type="ECO:0000256" key="3">
    <source>
        <dbReference type="ARBA" id="ARBA00012856"/>
    </source>
</evidence>
<gene>
    <name evidence="11" type="ORF">LSTR_LSTR011327</name>
</gene>
<dbReference type="InterPro" id="IPR024072">
    <property type="entry name" value="DHFR-like_dom_sf"/>
</dbReference>
<comment type="catalytic activity">
    <reaction evidence="8">
        <text>(6S)-5,6,7,8-tetrahydrofolate + NADP(+) = 7,8-dihydrofolate + NADPH + H(+)</text>
        <dbReference type="Rhea" id="RHEA:15009"/>
        <dbReference type="ChEBI" id="CHEBI:15378"/>
        <dbReference type="ChEBI" id="CHEBI:57451"/>
        <dbReference type="ChEBI" id="CHEBI:57453"/>
        <dbReference type="ChEBI" id="CHEBI:57783"/>
        <dbReference type="ChEBI" id="CHEBI:58349"/>
        <dbReference type="EC" id="1.5.1.3"/>
    </reaction>
</comment>
<evidence type="ECO:0000259" key="10">
    <source>
        <dbReference type="PROSITE" id="PS51330"/>
    </source>
</evidence>
<evidence type="ECO:0000256" key="9">
    <source>
        <dbReference type="RuleBase" id="RU004474"/>
    </source>
</evidence>
<dbReference type="GO" id="GO:0004146">
    <property type="term" value="F:dihydrofolate reductase activity"/>
    <property type="evidence" value="ECO:0007669"/>
    <property type="project" value="UniProtKB-EC"/>
</dbReference>
<dbReference type="Proteomes" id="UP000291343">
    <property type="component" value="Unassembled WGS sequence"/>
</dbReference>
<feature type="domain" description="DHFR" evidence="10">
    <location>
        <begin position="7"/>
        <end position="183"/>
    </location>
</feature>
<keyword evidence="5" id="KW-0521">NADP</keyword>
<name>A0A482WG50_LAOST</name>